<keyword evidence="4" id="KW-1185">Reference proteome</keyword>
<organism evidence="3 4">
    <name type="scientific">Dendrobium nobile</name>
    <name type="common">Orchid</name>
    <dbReference type="NCBI Taxonomy" id="94219"/>
    <lineage>
        <taxon>Eukaryota</taxon>
        <taxon>Viridiplantae</taxon>
        <taxon>Streptophyta</taxon>
        <taxon>Embryophyta</taxon>
        <taxon>Tracheophyta</taxon>
        <taxon>Spermatophyta</taxon>
        <taxon>Magnoliopsida</taxon>
        <taxon>Liliopsida</taxon>
        <taxon>Asparagales</taxon>
        <taxon>Orchidaceae</taxon>
        <taxon>Epidendroideae</taxon>
        <taxon>Malaxideae</taxon>
        <taxon>Dendrobiinae</taxon>
        <taxon>Dendrobium</taxon>
    </lineage>
</organism>
<reference evidence="3" key="1">
    <citation type="journal article" date="2022" name="Front. Genet.">
        <title>Chromosome-Scale Assembly of the Dendrobium nobile Genome Provides Insights Into the Molecular Mechanism of the Biosynthesis of the Medicinal Active Ingredient of Dendrobium.</title>
        <authorList>
            <person name="Xu Q."/>
            <person name="Niu S.-C."/>
            <person name="Li K.-L."/>
            <person name="Zheng P.-J."/>
            <person name="Zhang X.-J."/>
            <person name="Jia Y."/>
            <person name="Liu Y."/>
            <person name="Niu Y.-X."/>
            <person name="Yu L.-H."/>
            <person name="Chen D.-F."/>
            <person name="Zhang G.-Q."/>
        </authorList>
    </citation>
    <scope>NUCLEOTIDE SEQUENCE</scope>
    <source>
        <tissue evidence="3">Leaf</tissue>
    </source>
</reference>
<dbReference type="CDD" id="cd00132">
    <property type="entry name" value="CRIB"/>
    <property type="match status" value="1"/>
</dbReference>
<feature type="region of interest" description="Disordered" evidence="1">
    <location>
        <begin position="36"/>
        <end position="59"/>
    </location>
</feature>
<evidence type="ECO:0000313" key="3">
    <source>
        <dbReference type="EMBL" id="KAI0530730.1"/>
    </source>
</evidence>
<name>A0A8T3CE96_DENNO</name>
<dbReference type="PANTHER" id="PTHR46931">
    <property type="entry name" value="CRIB DOMAIN-CONTAINING PROTEIN RIC2"/>
    <property type="match status" value="1"/>
</dbReference>
<dbReference type="Pfam" id="PF00786">
    <property type="entry name" value="PBD"/>
    <property type="match status" value="1"/>
</dbReference>
<feature type="compositionally biased region" description="Basic and acidic residues" evidence="1">
    <location>
        <begin position="36"/>
        <end position="49"/>
    </location>
</feature>
<sequence>MALKERVQRFVILPFSVGCASHSSVKVIENQSKNTHIEQDFLPEDEGRGGQESGRTKSTSSIFLQLPRPNFSAGIHKLAKGFKNLSNLFSVYKDNDEKDEAEMEIGYPTDVQHVAHIGWDGFNNVGGMKGWEKAPEFFPLSSLSLKQFELAMASQAEGCGPL</sequence>
<dbReference type="PROSITE" id="PS50108">
    <property type="entry name" value="CRIB"/>
    <property type="match status" value="1"/>
</dbReference>
<feature type="domain" description="CRIB" evidence="2">
    <location>
        <begin position="105"/>
        <end position="118"/>
    </location>
</feature>
<evidence type="ECO:0000313" key="4">
    <source>
        <dbReference type="Proteomes" id="UP000829196"/>
    </source>
</evidence>
<dbReference type="Gene3D" id="3.90.810.10">
    <property type="entry name" value="CRIB domain"/>
    <property type="match status" value="1"/>
</dbReference>
<dbReference type="OrthoDB" id="678664at2759"/>
<evidence type="ECO:0000259" key="2">
    <source>
        <dbReference type="PROSITE" id="PS50108"/>
    </source>
</evidence>
<accession>A0A8T3CE96</accession>
<dbReference type="AlphaFoldDB" id="A0A8T3CE96"/>
<dbReference type="Proteomes" id="UP000829196">
    <property type="component" value="Unassembled WGS sequence"/>
</dbReference>
<dbReference type="EMBL" id="JAGYWB010000001">
    <property type="protein sequence ID" value="KAI0530730.1"/>
    <property type="molecule type" value="Genomic_DNA"/>
</dbReference>
<gene>
    <name evidence="3" type="ORF">KFK09_000278</name>
</gene>
<dbReference type="PANTHER" id="PTHR46931:SF14">
    <property type="entry name" value="CRIB DOMAIN-CONTAINING PROTEIN RIC2"/>
    <property type="match status" value="1"/>
</dbReference>
<comment type="caution">
    <text evidence="3">The sequence shown here is derived from an EMBL/GenBank/DDBJ whole genome shotgun (WGS) entry which is preliminary data.</text>
</comment>
<dbReference type="InterPro" id="IPR000095">
    <property type="entry name" value="CRIB_dom"/>
</dbReference>
<evidence type="ECO:0000256" key="1">
    <source>
        <dbReference type="SAM" id="MobiDB-lite"/>
    </source>
</evidence>
<protein>
    <recommendedName>
        <fullName evidence="2">CRIB domain-containing protein</fullName>
    </recommendedName>
</protein>
<dbReference type="InterPro" id="IPR044509">
    <property type="entry name" value="RIC2/4"/>
</dbReference>
<dbReference type="SMART" id="SM00285">
    <property type="entry name" value="PBD"/>
    <property type="match status" value="1"/>
</dbReference>
<proteinExistence type="predicted"/>
<dbReference type="InterPro" id="IPR036936">
    <property type="entry name" value="CRIB_dom_sf"/>
</dbReference>